<dbReference type="Pfam" id="PF01734">
    <property type="entry name" value="Patatin"/>
    <property type="match status" value="1"/>
</dbReference>
<keyword evidence="4" id="KW-1185">Reference proteome</keyword>
<dbReference type="RefSeq" id="WP_254098149.1">
    <property type="nucleotide sequence ID" value="NZ_JANATA010000001.1"/>
</dbReference>
<dbReference type="AlphaFoldDB" id="A0AA42BLI5"/>
<keyword evidence="1" id="KW-0443">Lipid metabolism</keyword>
<comment type="caution">
    <text evidence="3">The sequence shown here is derived from an EMBL/GenBank/DDBJ whole genome shotgun (WGS) entry which is preliminary data.</text>
</comment>
<evidence type="ECO:0000259" key="2">
    <source>
        <dbReference type="Pfam" id="PF01734"/>
    </source>
</evidence>
<sequence length="353" mass="39215">MLDVYAGAEAQAVIRKNGFLPDNFSAMLGASGGPKWFVLAGLDRVIVPEFLSRANNTIDIIGTSAGAFRAACLTQNDPKAAIDRLAHHYSRTTYSENPTPTEISDSARHILRVMLGEQGVSDILNNAQFKAHFITARSKGLDKYPNKYAQMIGLLCSAACNSLSRTTIRSFYERVTFGVRDLDFSCPAELGNTYVALNQNNLEDALVASGSIPMVMDGVKDISDAPRGMYRDGGIIDYHFDFTIQAPDSPSGLVLYPHFYKKPIPGWFDKGLKYRKTHPSSYANVVMLVPSDKFIAKLPFGKISDRNDFVNLDAATRIKYWQTILSETDRLGELFMQWSSSGEIIDKMQDFQF</sequence>
<dbReference type="Proteomes" id="UP001165413">
    <property type="component" value="Unassembled WGS sequence"/>
</dbReference>
<feature type="domain" description="PNPLA" evidence="2">
    <location>
        <begin position="60"/>
        <end position="237"/>
    </location>
</feature>
<evidence type="ECO:0000256" key="1">
    <source>
        <dbReference type="ARBA" id="ARBA00023098"/>
    </source>
</evidence>
<accession>A0AA42BLI5</accession>
<dbReference type="GO" id="GO:0006629">
    <property type="term" value="P:lipid metabolic process"/>
    <property type="evidence" value="ECO:0007669"/>
    <property type="project" value="UniProtKB-KW"/>
</dbReference>
<reference evidence="3" key="1">
    <citation type="submission" date="2022-07" db="EMBL/GenBank/DDBJ databases">
        <title>Characterization of the Novel Bacterium Alteromonas immobilis LMIT006 and Alteromonas gregis LMIT007.</title>
        <authorList>
            <person name="Lin X."/>
        </authorList>
    </citation>
    <scope>NUCLEOTIDE SEQUENCE</scope>
    <source>
        <strain evidence="3">LMIT007</strain>
    </source>
</reference>
<dbReference type="InterPro" id="IPR002641">
    <property type="entry name" value="PNPLA_dom"/>
</dbReference>
<organism evidence="3 4">
    <name type="scientific">Opacimonas viscosa</name>
    <dbReference type="NCBI Taxonomy" id="2961944"/>
    <lineage>
        <taxon>Bacteria</taxon>
        <taxon>Pseudomonadati</taxon>
        <taxon>Pseudomonadota</taxon>
        <taxon>Gammaproteobacteria</taxon>
        <taxon>Alteromonadales</taxon>
        <taxon>Alteromonadaceae</taxon>
        <taxon>Opacimonas</taxon>
    </lineage>
</organism>
<dbReference type="EMBL" id="JANATA010000001">
    <property type="protein sequence ID" value="MCP3427627.1"/>
    <property type="molecule type" value="Genomic_DNA"/>
</dbReference>
<protein>
    <submittedName>
        <fullName evidence="3">Patatin-like phospholipase family protein</fullName>
    </submittedName>
</protein>
<gene>
    <name evidence="3" type="ORF">NLF92_01540</name>
</gene>
<dbReference type="SUPFAM" id="SSF52151">
    <property type="entry name" value="FabD/lysophospholipase-like"/>
    <property type="match status" value="1"/>
</dbReference>
<proteinExistence type="predicted"/>
<evidence type="ECO:0000313" key="3">
    <source>
        <dbReference type="EMBL" id="MCP3427627.1"/>
    </source>
</evidence>
<evidence type="ECO:0000313" key="4">
    <source>
        <dbReference type="Proteomes" id="UP001165413"/>
    </source>
</evidence>
<name>A0AA42BLI5_9ALTE</name>
<dbReference type="InterPro" id="IPR016035">
    <property type="entry name" value="Acyl_Trfase/lysoPLipase"/>
</dbReference>